<evidence type="ECO:0000256" key="3">
    <source>
        <dbReference type="ARBA" id="ARBA00022679"/>
    </source>
</evidence>
<dbReference type="EC" id="2.1.1.37" evidence="1"/>
<organism evidence="7">
    <name type="scientific">Acerihabitans sp. KWT182</name>
    <dbReference type="NCBI Taxonomy" id="3157919"/>
    <lineage>
        <taxon>Bacteria</taxon>
        <taxon>Pseudomonadati</taxon>
        <taxon>Pseudomonadota</taxon>
        <taxon>Gammaproteobacteria</taxon>
        <taxon>Enterobacterales</taxon>
        <taxon>Pectobacteriaceae</taxon>
        <taxon>Acerihabitans</taxon>
    </lineage>
</organism>
<evidence type="ECO:0000256" key="5">
    <source>
        <dbReference type="ARBA" id="ARBA00022747"/>
    </source>
</evidence>
<dbReference type="GO" id="GO:0032259">
    <property type="term" value="P:methylation"/>
    <property type="evidence" value="ECO:0007669"/>
    <property type="project" value="UniProtKB-KW"/>
</dbReference>
<keyword evidence="2 7" id="KW-0489">Methyltransferase</keyword>
<dbReference type="PANTHER" id="PTHR10629:SF52">
    <property type="entry name" value="DNA (CYTOSINE-5)-METHYLTRANSFERASE 1"/>
    <property type="match status" value="1"/>
</dbReference>
<keyword evidence="3" id="KW-0808">Transferase</keyword>
<dbReference type="GO" id="GO:0003886">
    <property type="term" value="F:DNA (cytosine-5-)-methyltransferase activity"/>
    <property type="evidence" value="ECO:0007669"/>
    <property type="project" value="UniProtKB-EC"/>
</dbReference>
<dbReference type="InterPro" id="IPR029063">
    <property type="entry name" value="SAM-dependent_MTases_sf"/>
</dbReference>
<dbReference type="Gene3D" id="3.40.50.150">
    <property type="entry name" value="Vaccinia Virus protein VP39"/>
    <property type="match status" value="1"/>
</dbReference>
<accession>A0AAU7QD12</accession>
<dbReference type="PANTHER" id="PTHR10629">
    <property type="entry name" value="CYTOSINE-SPECIFIC METHYLTRANSFERASE"/>
    <property type="match status" value="1"/>
</dbReference>
<dbReference type="GO" id="GO:0003677">
    <property type="term" value="F:DNA binding"/>
    <property type="evidence" value="ECO:0007669"/>
    <property type="project" value="TreeGrafter"/>
</dbReference>
<evidence type="ECO:0000256" key="1">
    <source>
        <dbReference type="ARBA" id="ARBA00011975"/>
    </source>
</evidence>
<dbReference type="AlphaFoldDB" id="A0AAU7QD12"/>
<dbReference type="InterPro" id="IPR001525">
    <property type="entry name" value="C5_MeTfrase"/>
</dbReference>
<proteinExistence type="predicted"/>
<dbReference type="InterPro" id="IPR050390">
    <property type="entry name" value="C5-Methyltransferase"/>
</dbReference>
<sequence>MREITVDNFAGGGGTSTGIEQATGRSVDIAINHDQNAVDMHMTNHPDTLHLCESVFDVDPIAACGGYPVALAWFSPDCRHFSKAKGSKPVKKEIRGLAWVVLRWGLKKRPRVIMLENVEEFKTWGPLLTVADGTQRPDPARVGETFSAFVAMMTTGIAADHPALDECCEILKISADSKDRRRLVAGLGYDVDFREMRASHLGSPTIRKRFFMVMRCDGRSIVWPKQTHSDRKSPEVRSGKLQPYHTAAEIIDWKIPSPSIFERKKALADNTLRRVAKGLWRHVLTNAEPFIVGAGGRMGQSPERSVHEPLQTVTSKADSSLAQPVFAPFTVGAGGPEYSGKPAAIDQPFGTLTTENHRAIVAPSLVSLHGTSEAHLVGHDVDQPLSTITAGGGHHALVGAELVTAHIQRDMGNSIGHGADEPLGTITAGGGGKSALVGAHLITIGYGEREGQQARAQDINAPLGTVVAANKHALVAAHLTHLTHHGDRPGTTPADPLPTITAAHRGEQALICANLVDMGHGEECGTGAKRWSDGARSLNTPLNTVTASSMPSALTTAYFEQANGGFYDGDGHAADAPMSTITSTGSNQRLITAYMVKYYSCGGQDQSVDEPVHTLTAKARMGVVQIVNVHADCLSPEHRVKARQCAELLHKYLPEHFPEPADMVLMSYRGAWWALVDITLRMLQPPELYAANGFPSWYVIDMDYKGKKYSKEQQVARCGNAVPPQFAEALVRANLPELCQAKAEEAA</sequence>
<gene>
    <name evidence="7" type="ORF">ABK905_09280</name>
</gene>
<keyword evidence="5" id="KW-0680">Restriction system</keyword>
<dbReference type="REBASE" id="1031716">
    <property type="entry name" value="M.Asp82ORF9280P"/>
</dbReference>
<protein>
    <recommendedName>
        <fullName evidence="1">DNA (cytosine-5-)-methyltransferase</fullName>
        <ecNumber evidence="1">2.1.1.37</ecNumber>
    </recommendedName>
</protein>
<dbReference type="EMBL" id="CP157947">
    <property type="protein sequence ID" value="XBS71135.1"/>
    <property type="molecule type" value="Genomic_DNA"/>
</dbReference>
<evidence type="ECO:0000313" key="7">
    <source>
        <dbReference type="EMBL" id="XBS71135.1"/>
    </source>
</evidence>
<comment type="catalytic activity">
    <reaction evidence="6">
        <text>a 2'-deoxycytidine in DNA + S-adenosyl-L-methionine = a 5-methyl-2'-deoxycytidine in DNA + S-adenosyl-L-homocysteine + H(+)</text>
        <dbReference type="Rhea" id="RHEA:13681"/>
        <dbReference type="Rhea" id="RHEA-COMP:11369"/>
        <dbReference type="Rhea" id="RHEA-COMP:11370"/>
        <dbReference type="ChEBI" id="CHEBI:15378"/>
        <dbReference type="ChEBI" id="CHEBI:57856"/>
        <dbReference type="ChEBI" id="CHEBI:59789"/>
        <dbReference type="ChEBI" id="CHEBI:85452"/>
        <dbReference type="ChEBI" id="CHEBI:85454"/>
        <dbReference type="EC" id="2.1.1.37"/>
    </reaction>
</comment>
<name>A0AAU7QD12_9GAMM</name>
<reference evidence="7" key="1">
    <citation type="submission" date="2024-06" db="EMBL/GenBank/DDBJ databases">
        <authorList>
            <person name="Coelho C."/>
            <person name="Bento M."/>
            <person name="Garcia E."/>
            <person name="Camelo A."/>
            <person name="Brandao I."/>
            <person name="Espirito Santo C."/>
            <person name="Trovao J."/>
            <person name="Verissimo A."/>
            <person name="Costa J."/>
            <person name="Tiago I."/>
        </authorList>
    </citation>
    <scope>NUCLEOTIDE SEQUENCE</scope>
    <source>
        <strain evidence="7">KWT182</strain>
    </source>
</reference>
<dbReference type="SUPFAM" id="SSF53335">
    <property type="entry name" value="S-adenosyl-L-methionine-dependent methyltransferases"/>
    <property type="match status" value="1"/>
</dbReference>
<dbReference type="Gene3D" id="3.90.120.10">
    <property type="entry name" value="DNA Methylase, subunit A, domain 2"/>
    <property type="match status" value="1"/>
</dbReference>
<evidence type="ECO:0000256" key="2">
    <source>
        <dbReference type="ARBA" id="ARBA00022603"/>
    </source>
</evidence>
<dbReference type="GO" id="GO:0009307">
    <property type="term" value="P:DNA restriction-modification system"/>
    <property type="evidence" value="ECO:0007669"/>
    <property type="project" value="UniProtKB-KW"/>
</dbReference>
<dbReference type="Pfam" id="PF00145">
    <property type="entry name" value="DNA_methylase"/>
    <property type="match status" value="1"/>
</dbReference>
<keyword evidence="4" id="KW-0949">S-adenosyl-L-methionine</keyword>
<evidence type="ECO:0000256" key="4">
    <source>
        <dbReference type="ARBA" id="ARBA00022691"/>
    </source>
</evidence>
<evidence type="ECO:0000256" key="6">
    <source>
        <dbReference type="ARBA" id="ARBA00047422"/>
    </source>
</evidence>
<dbReference type="GO" id="GO:0044027">
    <property type="term" value="P:negative regulation of gene expression via chromosomal CpG island methylation"/>
    <property type="evidence" value="ECO:0007669"/>
    <property type="project" value="TreeGrafter"/>
</dbReference>